<dbReference type="AlphaFoldDB" id="A0AAV4DEB5"/>
<protein>
    <submittedName>
        <fullName evidence="1">Uncharacterized protein</fullName>
    </submittedName>
</protein>
<evidence type="ECO:0000313" key="2">
    <source>
        <dbReference type="Proteomes" id="UP000735302"/>
    </source>
</evidence>
<sequence>MVDPILHAIFFVRPNPDWRPALPDSMLHAISLSGPTQTGGNPDWRPALPDSMLHAISLSGPTQTGGPPCRIQCCTLFLCQAQPRLAARLAGFNAARYFSVRPNPDWRRTGGGKESQYSQTARFSTISYLPY</sequence>
<accession>A0AAV4DEB5</accession>
<evidence type="ECO:0000313" key="1">
    <source>
        <dbReference type="EMBL" id="GFO42464.1"/>
    </source>
</evidence>
<keyword evidence="2" id="KW-1185">Reference proteome</keyword>
<name>A0AAV4DEB5_9GAST</name>
<proteinExistence type="predicted"/>
<reference evidence="1 2" key="1">
    <citation type="journal article" date="2021" name="Elife">
        <title>Chloroplast acquisition without the gene transfer in kleptoplastic sea slugs, Plakobranchus ocellatus.</title>
        <authorList>
            <person name="Maeda T."/>
            <person name="Takahashi S."/>
            <person name="Yoshida T."/>
            <person name="Shimamura S."/>
            <person name="Takaki Y."/>
            <person name="Nagai Y."/>
            <person name="Toyoda A."/>
            <person name="Suzuki Y."/>
            <person name="Arimoto A."/>
            <person name="Ishii H."/>
            <person name="Satoh N."/>
            <person name="Nishiyama T."/>
            <person name="Hasebe M."/>
            <person name="Maruyama T."/>
            <person name="Minagawa J."/>
            <person name="Obokata J."/>
            <person name="Shigenobu S."/>
        </authorList>
    </citation>
    <scope>NUCLEOTIDE SEQUENCE [LARGE SCALE GENOMIC DNA]</scope>
</reference>
<gene>
    <name evidence="1" type="ORF">PoB_006896900</name>
</gene>
<dbReference type="EMBL" id="BLXT01007807">
    <property type="protein sequence ID" value="GFO42464.1"/>
    <property type="molecule type" value="Genomic_DNA"/>
</dbReference>
<organism evidence="1 2">
    <name type="scientific">Plakobranchus ocellatus</name>
    <dbReference type="NCBI Taxonomy" id="259542"/>
    <lineage>
        <taxon>Eukaryota</taxon>
        <taxon>Metazoa</taxon>
        <taxon>Spiralia</taxon>
        <taxon>Lophotrochozoa</taxon>
        <taxon>Mollusca</taxon>
        <taxon>Gastropoda</taxon>
        <taxon>Heterobranchia</taxon>
        <taxon>Euthyneura</taxon>
        <taxon>Panpulmonata</taxon>
        <taxon>Sacoglossa</taxon>
        <taxon>Placobranchoidea</taxon>
        <taxon>Plakobranchidae</taxon>
        <taxon>Plakobranchus</taxon>
    </lineage>
</organism>
<dbReference type="Proteomes" id="UP000735302">
    <property type="component" value="Unassembled WGS sequence"/>
</dbReference>
<comment type="caution">
    <text evidence="1">The sequence shown here is derived from an EMBL/GenBank/DDBJ whole genome shotgun (WGS) entry which is preliminary data.</text>
</comment>